<organism evidence="1 2">
    <name type="scientific">Breznakiella homolactica</name>
    <dbReference type="NCBI Taxonomy" id="2798577"/>
    <lineage>
        <taxon>Bacteria</taxon>
        <taxon>Pseudomonadati</taxon>
        <taxon>Spirochaetota</taxon>
        <taxon>Spirochaetia</taxon>
        <taxon>Spirochaetales</taxon>
        <taxon>Breznakiellaceae</taxon>
        <taxon>Breznakiella</taxon>
    </lineage>
</organism>
<dbReference type="EMBL" id="CP067089">
    <property type="protein sequence ID" value="QQO09721.1"/>
    <property type="molecule type" value="Genomic_DNA"/>
</dbReference>
<protein>
    <recommendedName>
        <fullName evidence="3">DUF432 domain-containing protein</fullName>
    </recommendedName>
</protein>
<name>A0A7T7XNT1_9SPIR</name>
<keyword evidence="2" id="KW-1185">Reference proteome</keyword>
<reference evidence="1" key="1">
    <citation type="submission" date="2021-01" db="EMBL/GenBank/DDBJ databases">
        <title>Description of Breznakiella homolactica.</title>
        <authorList>
            <person name="Song Y."/>
            <person name="Brune A."/>
        </authorList>
    </citation>
    <scope>NUCLEOTIDE SEQUENCE</scope>
    <source>
        <strain evidence="1">RmG30</strain>
    </source>
</reference>
<evidence type="ECO:0000313" key="1">
    <source>
        <dbReference type="EMBL" id="QQO09721.1"/>
    </source>
</evidence>
<dbReference type="AlphaFoldDB" id="A0A7T7XNT1"/>
<proteinExistence type="predicted"/>
<dbReference type="RefSeq" id="WP_215627024.1">
    <property type="nucleotide sequence ID" value="NZ_CP067089.2"/>
</dbReference>
<sequence length="274" mass="30912">MWNHFEPREGQWYRWSLNGAFAYIQKKDEEWRAGFIRTGYAEMTADFRGPEEADPPDDMETVFSIGKGKRIALRPYLSDKPYLVSVQNSIRLLPGAETRFDVTLPPVVRFEITKDETLAEAMPLRLSETWFGDTMSGTLCVSLPTSLVPRVRNTPAGGEPENSEAEQDPESILFSDALSLIHCEMVVRNISKVPMDLDHLAIYTDILNVYEYKDHLISDTVVMDGLSGGELKMFVRTRSHPAYKKITSGTRGGVGEVLIHRGVDFLKTLTAIQH</sequence>
<accession>A0A7T7XNT1</accession>
<dbReference type="Proteomes" id="UP000595917">
    <property type="component" value="Chromosome"/>
</dbReference>
<dbReference type="KEGG" id="bhc:JFL75_02040"/>
<evidence type="ECO:0008006" key="3">
    <source>
        <dbReference type="Google" id="ProtNLM"/>
    </source>
</evidence>
<gene>
    <name evidence="1" type="ORF">JFL75_02040</name>
</gene>
<evidence type="ECO:0000313" key="2">
    <source>
        <dbReference type="Proteomes" id="UP000595917"/>
    </source>
</evidence>